<organism evidence="3 4">
    <name type="scientific">Wolfiporia cocos (strain MD-104)</name>
    <name type="common">Brown rot fungus</name>
    <dbReference type="NCBI Taxonomy" id="742152"/>
    <lineage>
        <taxon>Eukaryota</taxon>
        <taxon>Fungi</taxon>
        <taxon>Dikarya</taxon>
        <taxon>Basidiomycota</taxon>
        <taxon>Agaricomycotina</taxon>
        <taxon>Agaricomycetes</taxon>
        <taxon>Polyporales</taxon>
        <taxon>Phaeolaceae</taxon>
        <taxon>Wolfiporia</taxon>
    </lineage>
</organism>
<feature type="compositionally biased region" description="Basic and acidic residues" evidence="1">
    <location>
        <begin position="174"/>
        <end position="197"/>
    </location>
</feature>
<keyword evidence="4" id="KW-1185">Reference proteome</keyword>
<name>A0A2H3JN37_WOLCO</name>
<evidence type="ECO:0000313" key="4">
    <source>
        <dbReference type="Proteomes" id="UP000218811"/>
    </source>
</evidence>
<accession>A0A2H3JN37</accession>
<evidence type="ECO:0000259" key="2">
    <source>
        <dbReference type="Pfam" id="PF13926"/>
    </source>
</evidence>
<feature type="compositionally biased region" description="Basic residues" evidence="1">
    <location>
        <begin position="32"/>
        <end position="41"/>
    </location>
</feature>
<feature type="compositionally biased region" description="Acidic residues" evidence="1">
    <location>
        <begin position="45"/>
        <end position="62"/>
    </location>
</feature>
<proteinExistence type="predicted"/>
<dbReference type="AlphaFoldDB" id="A0A2H3JN37"/>
<feature type="region of interest" description="Disordered" evidence="1">
    <location>
        <begin position="1"/>
        <end position="243"/>
    </location>
</feature>
<sequence>MNLRQNTLDGFLRSSSPVQPENQAATEIATRGLKRKARKVKYTSDNDESDPSTIPGDEDESQSSDAGAIRFEPEVIDIDDDEERSPRRPTKKGQKMRIIDESDEQAQPNPDSSEEEGAGIPVAWKRKRSGKQKQVIADESESEEVRPRKRKFIRGMRPLSSPEDDADLLDEVDSDKIIESRFRTRDKKSTYQRNLEKLKRKKRGESVRSSSSSFDGEESDEPESFPHAKPDGDGSDAAVDDHASEDQEDAFIVEDDSSSVPQLPAQFSMNSHQDLIHHFKVICQYFVHLAVADAGERESTAQRLLKDEYFSVPLNTARRKISGMRDSLVASSVWRPEFKKPLETYPNLDIIMLDFAVPHCDACHLGGRMSTRLGRLSGSPYVDTTYETLEEGSTSESDDDTPPVRKEFNLGRFCAKRTQVFHKFTHWEYHIFRNLLREVDALRDPDGTQHFVIVAHASGVQPPEDLSDPDGIMEWLDERGVITGEWRNLKKMMDSARNLDVHSRGGENDSD</sequence>
<feature type="domain" description="DUF4211" evidence="2">
    <location>
        <begin position="251"/>
        <end position="385"/>
    </location>
</feature>
<feature type="compositionally biased region" description="Acidic residues" evidence="1">
    <location>
        <begin position="74"/>
        <end position="83"/>
    </location>
</feature>
<feature type="compositionally biased region" description="Acidic residues" evidence="1">
    <location>
        <begin position="162"/>
        <end position="173"/>
    </location>
</feature>
<gene>
    <name evidence="3" type="ORF">WOLCODRAFT_96408</name>
</gene>
<evidence type="ECO:0000256" key="1">
    <source>
        <dbReference type="SAM" id="MobiDB-lite"/>
    </source>
</evidence>
<dbReference type="Pfam" id="PF13926">
    <property type="entry name" value="DUF4211"/>
    <property type="match status" value="1"/>
</dbReference>
<evidence type="ECO:0000313" key="3">
    <source>
        <dbReference type="EMBL" id="PCH38064.1"/>
    </source>
</evidence>
<dbReference type="EMBL" id="KB467942">
    <property type="protein sequence ID" value="PCH38064.1"/>
    <property type="molecule type" value="Genomic_DNA"/>
</dbReference>
<dbReference type="OMA" id="HYVHFKR"/>
<dbReference type="InterPro" id="IPR025451">
    <property type="entry name" value="DUF4211"/>
</dbReference>
<reference evidence="3 4" key="1">
    <citation type="journal article" date="2012" name="Science">
        <title>The Paleozoic origin of enzymatic lignin decomposition reconstructed from 31 fungal genomes.</title>
        <authorList>
            <person name="Floudas D."/>
            <person name="Binder M."/>
            <person name="Riley R."/>
            <person name="Barry K."/>
            <person name="Blanchette R.A."/>
            <person name="Henrissat B."/>
            <person name="Martinez A.T."/>
            <person name="Otillar R."/>
            <person name="Spatafora J.W."/>
            <person name="Yadav J.S."/>
            <person name="Aerts A."/>
            <person name="Benoit I."/>
            <person name="Boyd A."/>
            <person name="Carlson A."/>
            <person name="Copeland A."/>
            <person name="Coutinho P.M."/>
            <person name="de Vries R.P."/>
            <person name="Ferreira P."/>
            <person name="Findley K."/>
            <person name="Foster B."/>
            <person name="Gaskell J."/>
            <person name="Glotzer D."/>
            <person name="Gorecki P."/>
            <person name="Heitman J."/>
            <person name="Hesse C."/>
            <person name="Hori C."/>
            <person name="Igarashi K."/>
            <person name="Jurgens J.A."/>
            <person name="Kallen N."/>
            <person name="Kersten P."/>
            <person name="Kohler A."/>
            <person name="Kuees U."/>
            <person name="Kumar T.K.A."/>
            <person name="Kuo A."/>
            <person name="LaButti K."/>
            <person name="Larrondo L.F."/>
            <person name="Lindquist E."/>
            <person name="Ling A."/>
            <person name="Lombard V."/>
            <person name="Lucas S."/>
            <person name="Lundell T."/>
            <person name="Martin R."/>
            <person name="McLaughlin D.J."/>
            <person name="Morgenstern I."/>
            <person name="Morin E."/>
            <person name="Murat C."/>
            <person name="Nagy L.G."/>
            <person name="Nolan M."/>
            <person name="Ohm R.A."/>
            <person name="Patyshakuliyeva A."/>
            <person name="Rokas A."/>
            <person name="Ruiz-Duenas F.J."/>
            <person name="Sabat G."/>
            <person name="Salamov A."/>
            <person name="Samejima M."/>
            <person name="Schmutz J."/>
            <person name="Slot J.C."/>
            <person name="St John F."/>
            <person name="Stenlid J."/>
            <person name="Sun H."/>
            <person name="Sun S."/>
            <person name="Syed K."/>
            <person name="Tsang A."/>
            <person name="Wiebenga A."/>
            <person name="Young D."/>
            <person name="Pisabarro A."/>
            <person name="Eastwood D.C."/>
            <person name="Martin F."/>
            <person name="Cullen D."/>
            <person name="Grigoriev I.V."/>
            <person name="Hibbett D.S."/>
        </authorList>
    </citation>
    <scope>NUCLEOTIDE SEQUENCE [LARGE SCALE GENOMIC DNA]</scope>
    <source>
        <strain evidence="3 4">MD-104</strain>
    </source>
</reference>
<dbReference type="PANTHER" id="PTHR14689">
    <property type="entry name" value="PHORBOL-ESTER_DAG-TYPE DOMAIN-CONTAINING PROTEIN"/>
    <property type="match status" value="1"/>
</dbReference>
<dbReference type="Proteomes" id="UP000218811">
    <property type="component" value="Unassembled WGS sequence"/>
</dbReference>
<dbReference type="STRING" id="742152.A0A2H3JN37"/>
<dbReference type="PANTHER" id="PTHR14689:SF0">
    <property type="entry name" value="COILED-COIL DOMAIN-CONTAINING PROTEIN 82"/>
    <property type="match status" value="1"/>
</dbReference>
<protein>
    <recommendedName>
        <fullName evidence="2">DUF4211 domain-containing protein</fullName>
    </recommendedName>
</protein>
<dbReference type="GO" id="GO:0005634">
    <property type="term" value="C:nucleus"/>
    <property type="evidence" value="ECO:0007669"/>
    <property type="project" value="TreeGrafter"/>
</dbReference>
<feature type="compositionally biased region" description="Polar residues" evidence="1">
    <location>
        <begin position="1"/>
        <end position="25"/>
    </location>
</feature>
<dbReference type="OrthoDB" id="21499at2759"/>